<dbReference type="AlphaFoldDB" id="A0A8V0ZSQ8"/>
<evidence type="ECO:0000256" key="1">
    <source>
        <dbReference type="SAM" id="Coils"/>
    </source>
</evidence>
<dbReference type="RefSeq" id="XP_046755713.1">
    <property type="nucleotide sequence ID" value="XM_046899757.1"/>
</dbReference>
<dbReference type="PANTHER" id="PTHR35662">
    <property type="entry name" value="INTERACTOR OF HORMAD1 PROTEIN 1"/>
    <property type="match status" value="1"/>
</dbReference>
<organism evidence="2 3">
    <name type="scientific">Gallus gallus</name>
    <name type="common">Chicken</name>
    <dbReference type="NCBI Taxonomy" id="9031"/>
    <lineage>
        <taxon>Eukaryota</taxon>
        <taxon>Metazoa</taxon>
        <taxon>Chordata</taxon>
        <taxon>Craniata</taxon>
        <taxon>Vertebrata</taxon>
        <taxon>Euteleostomi</taxon>
        <taxon>Archelosauria</taxon>
        <taxon>Archosauria</taxon>
        <taxon>Dinosauria</taxon>
        <taxon>Saurischia</taxon>
        <taxon>Theropoda</taxon>
        <taxon>Coelurosauria</taxon>
        <taxon>Aves</taxon>
        <taxon>Neognathae</taxon>
        <taxon>Galloanserae</taxon>
        <taxon>Galliformes</taxon>
        <taxon>Phasianidae</taxon>
        <taxon>Phasianinae</taxon>
        <taxon>Gallus</taxon>
    </lineage>
</organism>
<name>A0A8V0ZSQ8_CHICK</name>
<proteinExistence type="predicted"/>
<reference evidence="2" key="1">
    <citation type="submission" date="2020-11" db="EMBL/GenBank/DDBJ databases">
        <title>Gallus gallus (Chicken) genome, bGalGal1, GRCg7b, maternal haplotype autosomes + Z &amp; W.</title>
        <authorList>
            <person name="Warren W."/>
            <person name="Formenti G."/>
            <person name="Fedrigo O."/>
            <person name="Haase B."/>
            <person name="Mountcastle J."/>
            <person name="Balacco J."/>
            <person name="Tracey A."/>
            <person name="Schneider V."/>
            <person name="Okimoto R."/>
            <person name="Cheng H."/>
            <person name="Hawken R."/>
            <person name="Howe K."/>
            <person name="Jarvis E.D."/>
        </authorList>
    </citation>
    <scope>NUCLEOTIDE SEQUENCE [LARGE SCALE GENOMIC DNA]</scope>
    <source>
        <strain evidence="2">Broiler</strain>
    </source>
</reference>
<feature type="coiled-coil region" evidence="1">
    <location>
        <begin position="181"/>
        <end position="208"/>
    </location>
</feature>
<dbReference type="OrthoDB" id="10066605at2759"/>
<dbReference type="GO" id="GO:0042138">
    <property type="term" value="P:meiotic DNA double-strand break formation"/>
    <property type="evidence" value="ECO:0000318"/>
    <property type="project" value="GO_Central"/>
</dbReference>
<gene>
    <name evidence="2" type="primary">CCDC36</name>
</gene>
<protein>
    <submittedName>
        <fullName evidence="2">Coiled-coil domain containing 36</fullName>
    </submittedName>
</protein>
<dbReference type="Ensembl" id="ENSGALT00010052938.1">
    <property type="protein sequence ID" value="ENSGALP00010031844.1"/>
    <property type="gene ID" value="ENSGALG00010021775.1"/>
</dbReference>
<dbReference type="GO" id="GO:0000794">
    <property type="term" value="C:condensed nuclear chromosome"/>
    <property type="evidence" value="ECO:0000318"/>
    <property type="project" value="GO_Central"/>
</dbReference>
<dbReference type="RefSeq" id="NP_001378820.2">
    <property type="nucleotide sequence ID" value="NM_001391891.2"/>
</dbReference>
<keyword evidence="1" id="KW-0175">Coiled coil</keyword>
<keyword evidence="3" id="KW-1185">Reference proteome</keyword>
<sequence>MNFNVWNIKEMLSTPTASGPNKFLARSSALSDYSSLSDSQVLFGSQFCPENVQSAAPLELGMQLGQHNSQDSEPSIFTKYQAKPQLFDEDTREKGLLNFGAGQGKTVLENFKANKNKIKDKYDREVLSTFISSINERLQGLQTCLDKLEEEFNSRNKSISVHLETISKTLQDALQSHSDVVLKALEDKSQMEQALLEMERRLAAKDVEISDVKSSVLQLKEGLESLPAQLGDHHLKLCEELHSLKLPSALAELQTFMSSARVPPRMMDNSSQTSPGTCQDCAPHQQKAHWLCCHGMGGCSSLGLSAAGKQHGVTGDVTPRDGFSTASESKVSPVATAVESSLVAQSCSHHPCVCSANSQFLGDGRKKHIPILQEISPVTPLRKAIRRGTRGFKPVTPSQQRQPQVCHLFVQSDVSGQRDGNSSTDQELENIAVGNKAKQKLGRIPWNKVVERKKTYPGKRKGELTTCADGGLKQVRANRIIGSGSTRKNRFPRYTVAVSLASSNPISTAPHQQMLSSAQPRLTRSFLPVPCSNKSMLQLADQRKRSLENKKRVIVSSVRRDFWDSSPQESLFSLCRTGEKQASCSPGSTNPCPGNVQGTECCSLVFDSDYSD</sequence>
<dbReference type="Pfam" id="PF15771">
    <property type="entry name" value="IHO1"/>
    <property type="match status" value="1"/>
</dbReference>
<dbReference type="GO" id="GO:0007129">
    <property type="term" value="P:homologous chromosome pairing at meiosis"/>
    <property type="evidence" value="ECO:0000318"/>
    <property type="project" value="GO_Central"/>
</dbReference>
<dbReference type="Proteomes" id="UP000000539">
    <property type="component" value="Chromosome 12"/>
</dbReference>
<accession>A0A8V0ZSQ8</accession>
<dbReference type="OMA" id="WNKAMGR"/>
<reference evidence="2" key="3">
    <citation type="submission" date="2025-09" db="UniProtKB">
        <authorList>
            <consortium name="Ensembl"/>
        </authorList>
    </citation>
    <scope>IDENTIFICATION</scope>
    <source>
        <strain evidence="2">broiler</strain>
    </source>
</reference>
<dbReference type="InterPro" id="IPR031529">
    <property type="entry name" value="IHO1"/>
</dbReference>
<reference evidence="2" key="2">
    <citation type="submission" date="2025-08" db="UniProtKB">
        <authorList>
            <consortium name="Ensembl"/>
        </authorList>
    </citation>
    <scope>IDENTIFICATION</scope>
    <source>
        <strain evidence="2">broiler</strain>
    </source>
</reference>
<dbReference type="GO" id="GO:0006310">
    <property type="term" value="P:DNA recombination"/>
    <property type="evidence" value="ECO:0007669"/>
    <property type="project" value="InterPro"/>
</dbReference>
<dbReference type="GeneID" id="101750778"/>
<evidence type="ECO:0000313" key="3">
    <source>
        <dbReference type="Proteomes" id="UP000000539"/>
    </source>
</evidence>
<evidence type="ECO:0000313" key="2">
    <source>
        <dbReference type="Ensembl" id="ENSGALP00010031844.1"/>
    </source>
</evidence>
<dbReference type="GeneTree" id="ENSGT00390000012418"/>
<dbReference type="RefSeq" id="XP_046781907.1">
    <property type="nucleotide sequence ID" value="XM_046925951.1"/>
</dbReference>
<dbReference type="CTD" id="559302"/>
<dbReference type="PANTHER" id="PTHR35662:SF1">
    <property type="entry name" value="INTERACTOR OF HORMAD1 PROTEIN 1"/>
    <property type="match status" value="1"/>
</dbReference>
<dbReference type="RefSeq" id="XP_040501995.1">
    <property type="nucleotide sequence ID" value="XM_040646061.2"/>
</dbReference>